<sequence length="193" mass="21639">MSEEDIRGRILDAAEECFLEIGLSARIHRLIAERAAVSRPTVYKHVGDQQAILDALLHREVGRFLDIARPLLERPGPVREQLAEIVAFSVTYARRHPLLRKMLLEQPEVVLPRFTVDAGPLMRLAVDATAPALRRAFARAGAAEIRIDVVIEWGVRLILSLITTPSLTADLDDPVELRRYIDTLMRIGLIPLS</sequence>
<protein>
    <submittedName>
        <fullName evidence="6">Transcriptional regulator, TetR family</fullName>
    </submittedName>
</protein>
<dbReference type="EMBL" id="FOQY01000009">
    <property type="protein sequence ID" value="SFJ51992.1"/>
    <property type="molecule type" value="Genomic_DNA"/>
</dbReference>
<dbReference type="PROSITE" id="PS50977">
    <property type="entry name" value="HTH_TETR_2"/>
    <property type="match status" value="1"/>
</dbReference>
<accession>A0A1I3S1K5</accession>
<keyword evidence="3" id="KW-0804">Transcription</keyword>
<evidence type="ECO:0000256" key="1">
    <source>
        <dbReference type="ARBA" id="ARBA00023015"/>
    </source>
</evidence>
<dbReference type="PRINTS" id="PR00455">
    <property type="entry name" value="HTHTETR"/>
</dbReference>
<evidence type="ECO:0000313" key="6">
    <source>
        <dbReference type="EMBL" id="SFJ51992.1"/>
    </source>
</evidence>
<reference evidence="7" key="1">
    <citation type="submission" date="2016-10" db="EMBL/GenBank/DDBJ databases">
        <authorList>
            <person name="Varghese N."/>
            <person name="Submissions S."/>
        </authorList>
    </citation>
    <scope>NUCLEOTIDE SEQUENCE [LARGE SCALE GENOMIC DNA]</scope>
    <source>
        <strain evidence="7">CGMCC 4.2126</strain>
    </source>
</reference>
<dbReference type="GO" id="GO:0000976">
    <property type="term" value="F:transcription cis-regulatory region binding"/>
    <property type="evidence" value="ECO:0007669"/>
    <property type="project" value="TreeGrafter"/>
</dbReference>
<name>A0A1I3S1K5_9ACTN</name>
<evidence type="ECO:0000313" key="7">
    <source>
        <dbReference type="Proteomes" id="UP000199111"/>
    </source>
</evidence>
<dbReference type="GO" id="GO:0003700">
    <property type="term" value="F:DNA-binding transcription factor activity"/>
    <property type="evidence" value="ECO:0007669"/>
    <property type="project" value="TreeGrafter"/>
</dbReference>
<gene>
    <name evidence="6" type="ORF">SAMN05216275_109250</name>
</gene>
<dbReference type="GeneID" id="96299036"/>
<evidence type="ECO:0000256" key="2">
    <source>
        <dbReference type="ARBA" id="ARBA00023125"/>
    </source>
</evidence>
<dbReference type="Proteomes" id="UP000199111">
    <property type="component" value="Unassembled WGS sequence"/>
</dbReference>
<dbReference type="PANTHER" id="PTHR30055">
    <property type="entry name" value="HTH-TYPE TRANSCRIPTIONAL REGULATOR RUTR"/>
    <property type="match status" value="1"/>
</dbReference>
<feature type="DNA-binding region" description="H-T-H motif" evidence="4">
    <location>
        <begin position="27"/>
        <end position="46"/>
    </location>
</feature>
<keyword evidence="7" id="KW-1185">Reference proteome</keyword>
<dbReference type="InterPro" id="IPR050109">
    <property type="entry name" value="HTH-type_TetR-like_transc_reg"/>
</dbReference>
<dbReference type="Gene3D" id="1.10.357.10">
    <property type="entry name" value="Tetracycline Repressor, domain 2"/>
    <property type="match status" value="1"/>
</dbReference>
<feature type="domain" description="HTH tetR-type" evidence="5">
    <location>
        <begin position="4"/>
        <end position="64"/>
    </location>
</feature>
<keyword evidence="1" id="KW-0805">Transcription regulation</keyword>
<keyword evidence="2 4" id="KW-0238">DNA-binding</keyword>
<dbReference type="InterPro" id="IPR009057">
    <property type="entry name" value="Homeodomain-like_sf"/>
</dbReference>
<dbReference type="RefSeq" id="WP_093887835.1">
    <property type="nucleotide sequence ID" value="NZ_FOQY01000009.1"/>
</dbReference>
<evidence type="ECO:0000256" key="3">
    <source>
        <dbReference type="ARBA" id="ARBA00023163"/>
    </source>
</evidence>
<proteinExistence type="predicted"/>
<dbReference type="PANTHER" id="PTHR30055:SF234">
    <property type="entry name" value="HTH-TYPE TRANSCRIPTIONAL REGULATOR BETI"/>
    <property type="match status" value="1"/>
</dbReference>
<dbReference type="Pfam" id="PF00440">
    <property type="entry name" value="TetR_N"/>
    <property type="match status" value="1"/>
</dbReference>
<dbReference type="SUPFAM" id="SSF46689">
    <property type="entry name" value="Homeodomain-like"/>
    <property type="match status" value="1"/>
</dbReference>
<dbReference type="AlphaFoldDB" id="A0A1I3S1K5"/>
<evidence type="ECO:0000259" key="5">
    <source>
        <dbReference type="PROSITE" id="PS50977"/>
    </source>
</evidence>
<dbReference type="InterPro" id="IPR001647">
    <property type="entry name" value="HTH_TetR"/>
</dbReference>
<organism evidence="6 7">
    <name type="scientific">Streptosporangium canum</name>
    <dbReference type="NCBI Taxonomy" id="324952"/>
    <lineage>
        <taxon>Bacteria</taxon>
        <taxon>Bacillati</taxon>
        <taxon>Actinomycetota</taxon>
        <taxon>Actinomycetes</taxon>
        <taxon>Streptosporangiales</taxon>
        <taxon>Streptosporangiaceae</taxon>
        <taxon>Streptosporangium</taxon>
    </lineage>
</organism>
<evidence type="ECO:0000256" key="4">
    <source>
        <dbReference type="PROSITE-ProRule" id="PRU00335"/>
    </source>
</evidence>